<feature type="region of interest" description="Disordered" evidence="1">
    <location>
        <begin position="323"/>
        <end position="350"/>
    </location>
</feature>
<dbReference type="InterPro" id="IPR008942">
    <property type="entry name" value="ENTH_VHS"/>
</dbReference>
<dbReference type="GO" id="GO:0005737">
    <property type="term" value="C:cytoplasm"/>
    <property type="evidence" value="ECO:0007669"/>
    <property type="project" value="TreeGrafter"/>
</dbReference>
<dbReference type="InterPro" id="IPR006569">
    <property type="entry name" value="CID_dom"/>
</dbReference>
<feature type="region of interest" description="Disordered" evidence="1">
    <location>
        <begin position="370"/>
        <end position="410"/>
    </location>
</feature>
<dbReference type="InterPro" id="IPR045154">
    <property type="entry name" value="PCF11-like"/>
</dbReference>
<proteinExistence type="predicted"/>
<dbReference type="Pfam" id="PF11526">
    <property type="entry name" value="Pfc11_Clp1_ID"/>
    <property type="match status" value="1"/>
</dbReference>
<dbReference type="SMART" id="SM00582">
    <property type="entry name" value="RPR"/>
    <property type="match status" value="1"/>
</dbReference>
<evidence type="ECO:0000313" key="4">
    <source>
        <dbReference type="Proteomes" id="UP000756346"/>
    </source>
</evidence>
<dbReference type="OrthoDB" id="343582at2759"/>
<dbReference type="GO" id="GO:0031124">
    <property type="term" value="P:mRNA 3'-end processing"/>
    <property type="evidence" value="ECO:0007669"/>
    <property type="project" value="InterPro"/>
</dbReference>
<dbReference type="RefSeq" id="XP_046018540.1">
    <property type="nucleotide sequence ID" value="XM_046147896.1"/>
</dbReference>
<organism evidence="3 4">
    <name type="scientific">Microdochium trichocladiopsis</name>
    <dbReference type="NCBI Taxonomy" id="1682393"/>
    <lineage>
        <taxon>Eukaryota</taxon>
        <taxon>Fungi</taxon>
        <taxon>Dikarya</taxon>
        <taxon>Ascomycota</taxon>
        <taxon>Pezizomycotina</taxon>
        <taxon>Sordariomycetes</taxon>
        <taxon>Xylariomycetidae</taxon>
        <taxon>Xylariales</taxon>
        <taxon>Microdochiaceae</taxon>
        <taxon>Microdochium</taxon>
    </lineage>
</organism>
<feature type="compositionally biased region" description="Pro residues" evidence="1">
    <location>
        <begin position="327"/>
        <end position="346"/>
    </location>
</feature>
<dbReference type="InterPro" id="IPR054127">
    <property type="entry name" value="Pcf11_C"/>
</dbReference>
<dbReference type="PANTHER" id="PTHR15921">
    <property type="entry name" value="PRE-MRNA CLEAVAGE COMPLEX II"/>
    <property type="match status" value="1"/>
</dbReference>
<dbReference type="EMBL" id="JAGTJQ010000001">
    <property type="protein sequence ID" value="KAH7040485.1"/>
    <property type="molecule type" value="Genomic_DNA"/>
</dbReference>
<protein>
    <recommendedName>
        <fullName evidence="2">CID domain-containing protein</fullName>
    </recommendedName>
</protein>
<keyword evidence="4" id="KW-1185">Reference proteome</keyword>
<feature type="region of interest" description="Disordered" evidence="1">
    <location>
        <begin position="425"/>
        <end position="468"/>
    </location>
</feature>
<dbReference type="GO" id="GO:0000993">
    <property type="term" value="F:RNA polymerase II complex binding"/>
    <property type="evidence" value="ECO:0007669"/>
    <property type="project" value="InterPro"/>
</dbReference>
<accession>A0A9P9BWD3</accession>
<evidence type="ECO:0000259" key="2">
    <source>
        <dbReference type="PROSITE" id="PS51391"/>
    </source>
</evidence>
<dbReference type="GeneID" id="70177442"/>
<comment type="caution">
    <text evidence="3">The sequence shown here is derived from an EMBL/GenBank/DDBJ whole genome shotgun (WGS) entry which is preliminary data.</text>
</comment>
<dbReference type="PANTHER" id="PTHR15921:SF3">
    <property type="entry name" value="PRE-MRNA CLEAVAGE COMPLEX 2 PROTEIN PCF11"/>
    <property type="match status" value="1"/>
</dbReference>
<reference evidence="3" key="1">
    <citation type="journal article" date="2021" name="Nat. Commun.">
        <title>Genetic determinants of endophytism in the Arabidopsis root mycobiome.</title>
        <authorList>
            <person name="Mesny F."/>
            <person name="Miyauchi S."/>
            <person name="Thiergart T."/>
            <person name="Pickel B."/>
            <person name="Atanasova L."/>
            <person name="Karlsson M."/>
            <person name="Huettel B."/>
            <person name="Barry K.W."/>
            <person name="Haridas S."/>
            <person name="Chen C."/>
            <person name="Bauer D."/>
            <person name="Andreopoulos W."/>
            <person name="Pangilinan J."/>
            <person name="LaButti K."/>
            <person name="Riley R."/>
            <person name="Lipzen A."/>
            <person name="Clum A."/>
            <person name="Drula E."/>
            <person name="Henrissat B."/>
            <person name="Kohler A."/>
            <person name="Grigoriev I.V."/>
            <person name="Martin F.M."/>
            <person name="Hacquard S."/>
        </authorList>
    </citation>
    <scope>NUCLEOTIDE SEQUENCE</scope>
    <source>
        <strain evidence="3">MPI-CAGE-CH-0230</strain>
    </source>
</reference>
<feature type="compositionally biased region" description="Polar residues" evidence="1">
    <location>
        <begin position="214"/>
        <end position="232"/>
    </location>
</feature>
<feature type="region of interest" description="Disordered" evidence="1">
    <location>
        <begin position="567"/>
        <end position="610"/>
    </location>
</feature>
<dbReference type="GO" id="GO:0006369">
    <property type="term" value="P:termination of RNA polymerase II transcription"/>
    <property type="evidence" value="ECO:0007669"/>
    <property type="project" value="InterPro"/>
</dbReference>
<feature type="domain" description="CID" evidence="2">
    <location>
        <begin position="5"/>
        <end position="143"/>
    </location>
</feature>
<feature type="region of interest" description="Disordered" evidence="1">
    <location>
        <begin position="149"/>
        <end position="253"/>
    </location>
</feature>
<name>A0A9P9BWD3_9PEZI</name>
<dbReference type="InterPro" id="IPR047415">
    <property type="entry name" value="Pcf11_CID"/>
</dbReference>
<dbReference type="PROSITE" id="PS51391">
    <property type="entry name" value="CID"/>
    <property type="match status" value="1"/>
</dbReference>
<feature type="compositionally biased region" description="Low complexity" evidence="1">
    <location>
        <begin position="150"/>
        <end position="170"/>
    </location>
</feature>
<feature type="compositionally biased region" description="Pro residues" evidence="1">
    <location>
        <begin position="442"/>
        <end position="468"/>
    </location>
</feature>
<feature type="compositionally biased region" description="Polar residues" evidence="1">
    <location>
        <begin position="585"/>
        <end position="600"/>
    </location>
</feature>
<dbReference type="CDD" id="cd16982">
    <property type="entry name" value="CID_Pcf11"/>
    <property type="match status" value="1"/>
</dbReference>
<dbReference type="Proteomes" id="UP000756346">
    <property type="component" value="Unassembled WGS sequence"/>
</dbReference>
<dbReference type="FunFam" id="1.25.40.90:FF:000016">
    <property type="entry name" value="mRNA cleavage factor complex component Pcf11"/>
    <property type="match status" value="1"/>
</dbReference>
<evidence type="ECO:0000313" key="3">
    <source>
        <dbReference type="EMBL" id="KAH7040485.1"/>
    </source>
</evidence>
<evidence type="ECO:0000256" key="1">
    <source>
        <dbReference type="SAM" id="MobiDB-lite"/>
    </source>
</evidence>
<dbReference type="Pfam" id="PF21936">
    <property type="entry name" value="Pcf11_C"/>
    <property type="match status" value="1"/>
</dbReference>
<feature type="compositionally biased region" description="Low complexity" evidence="1">
    <location>
        <begin position="397"/>
        <end position="408"/>
    </location>
</feature>
<gene>
    <name evidence="3" type="ORF">B0I36DRAFT_11157</name>
</gene>
<dbReference type="Pfam" id="PF04818">
    <property type="entry name" value="CID"/>
    <property type="match status" value="1"/>
</dbReference>
<dbReference type="Gene3D" id="1.25.40.90">
    <property type="match status" value="1"/>
</dbReference>
<dbReference type="GO" id="GO:0005849">
    <property type="term" value="C:mRNA cleavage factor complex"/>
    <property type="evidence" value="ECO:0007669"/>
    <property type="project" value="InterPro"/>
</dbReference>
<dbReference type="GO" id="GO:0003729">
    <property type="term" value="F:mRNA binding"/>
    <property type="evidence" value="ECO:0007669"/>
    <property type="project" value="InterPro"/>
</dbReference>
<sequence length="708" mass="76631">MSYSESEAVAKDFQEALEDIQSNARYEIQNLTLIARENTEHALAISGALTDHVKRAAPHKKLPSLYVLDSIVKNVGTPYTLFFGRKLYQTFMDAYASVDMTTRRKMDEMLKTWKEPVPGSIDTRPVFPPDVVRPIENALIKARTNALQAQQGMGQPHMMGRGRPMPQGMPYRESATPPGARPYYDQQGPPPGHNGPAYGYSAQPPSGPFYPPHQHQTQPPARSTPQPSSHTPAFQPPTHLGSGYPPPQVGISIDSLNDDIQRLIAAFRAQMAQSPHDPSIQTRLKALMDLQTILQLQNLPQEQLVLVKNQITELAVTIRAPSAQAPTPVPPVAVAPPPPAPAPQPAAAPKVSLDSLLGSGALAALMARNSATPQPPTPQPPAAVAALRSPPPRPAERTAPPAATAPAASSGNPLELLNALRAAGLIGGSAPPPPSSNATPVPGVPSLPHPPPPPPGLPTLPIPLPGQLPTQPPSLEFITGDIALKASSLKQFRPHLLPLLFEAKGPQCTQCGRRFPATEEGRRKKTAHMDWHFRVNRRITEYEKKGQHRSWLVDKMDWINTRETIDQDHGADASGRPYDPLSGDAANNGTDGSGNRNSASMPGGQARRRDWIPVPDDPVLANSVCPICQEKFEMRWLDDAQEFVWPDATRVGDRIYHASCHREATKDDITMLPIHAGGARATPEPVLGKRKAESELTSLRGKMKMEAA</sequence>
<dbReference type="AlphaFoldDB" id="A0A9P9BWD3"/>
<dbReference type="InterPro" id="IPR021605">
    <property type="entry name" value="Pcf11_Clp1-ID"/>
</dbReference>
<dbReference type="SUPFAM" id="SSF48464">
    <property type="entry name" value="ENTH/VHS domain"/>
    <property type="match status" value="1"/>
</dbReference>